<feature type="transmembrane region" description="Helical" evidence="1">
    <location>
        <begin position="112"/>
        <end position="131"/>
    </location>
</feature>
<dbReference type="AlphaFoldDB" id="A0A6I0F621"/>
<evidence type="ECO:0000313" key="3">
    <source>
        <dbReference type="Proteomes" id="UP000468766"/>
    </source>
</evidence>
<dbReference type="OrthoDB" id="2079278at2"/>
<dbReference type="RefSeq" id="WP_151620006.1">
    <property type="nucleotide sequence ID" value="NZ_WBXO01000005.1"/>
</dbReference>
<evidence type="ECO:0000256" key="1">
    <source>
        <dbReference type="SAM" id="Phobius"/>
    </source>
</evidence>
<protein>
    <submittedName>
        <fullName evidence="2">Uncharacterized protein</fullName>
    </submittedName>
</protein>
<dbReference type="Proteomes" id="UP000468766">
    <property type="component" value="Unassembled WGS sequence"/>
</dbReference>
<sequence length="354" mass="41399">MFSPELFISFLWSAAAGLLTLLGSTGIFVSLVVQRRIERLQSILEEFLELPYSENKNLAGPMVHLVRKYQMHYLFPNRPGRTILLYLDFTLMLIAFLWLTILSLSFQWPIDPFFVFQCFLMALIAGNVYLFRRLLQQTISPTGNPLFNPIIPPPYRLRSVSYLSRYVNVSVKSVLQQARFALSITADGEFRLKQELSFDDFYYFLYCKEKNFLAWGELRFNFPPDPITKKPTPLQRNMEIPLGRLTEPALEVNQEPLLMTFYIFPQGEKHPVQYDFILHKEDEGYHSRPFPEMTVQSSLVFQVKQSQLYILEGAKMLPYHDLYESTYLWNGQRYYSEKPAEGKPCRCEAPPEVC</sequence>
<organism evidence="2 3">
    <name type="scientific">Heliorestis acidaminivorans</name>
    <dbReference type="NCBI Taxonomy" id="553427"/>
    <lineage>
        <taxon>Bacteria</taxon>
        <taxon>Bacillati</taxon>
        <taxon>Bacillota</taxon>
        <taxon>Clostridia</taxon>
        <taxon>Eubacteriales</taxon>
        <taxon>Heliobacteriaceae</taxon>
        <taxon>Heliorestis</taxon>
    </lineage>
</organism>
<proteinExistence type="predicted"/>
<evidence type="ECO:0000313" key="2">
    <source>
        <dbReference type="EMBL" id="KAB2952729.1"/>
    </source>
</evidence>
<gene>
    <name evidence="2" type="ORF">F9B85_08755</name>
</gene>
<keyword evidence="1" id="KW-0472">Membrane</keyword>
<comment type="caution">
    <text evidence="2">The sequence shown here is derived from an EMBL/GenBank/DDBJ whole genome shotgun (WGS) entry which is preliminary data.</text>
</comment>
<keyword evidence="1" id="KW-1133">Transmembrane helix</keyword>
<keyword evidence="3" id="KW-1185">Reference proteome</keyword>
<name>A0A6I0F621_9FIRM</name>
<keyword evidence="1" id="KW-0812">Transmembrane</keyword>
<feature type="transmembrane region" description="Helical" evidence="1">
    <location>
        <begin position="83"/>
        <end position="106"/>
    </location>
</feature>
<reference evidence="2 3" key="1">
    <citation type="submission" date="2019-10" db="EMBL/GenBank/DDBJ databases">
        <title>Whole-genome sequence of the extremophile Heliorestis acidaminivorans DSM 24790.</title>
        <authorList>
            <person name="Kyndt J.A."/>
            <person name="Meyer T.E."/>
        </authorList>
    </citation>
    <scope>NUCLEOTIDE SEQUENCE [LARGE SCALE GENOMIC DNA]</scope>
    <source>
        <strain evidence="2 3">DSM 24790</strain>
    </source>
</reference>
<accession>A0A6I0F621</accession>
<dbReference type="EMBL" id="WBXO01000005">
    <property type="protein sequence ID" value="KAB2952729.1"/>
    <property type="molecule type" value="Genomic_DNA"/>
</dbReference>
<feature type="transmembrane region" description="Helical" evidence="1">
    <location>
        <begin position="6"/>
        <end position="33"/>
    </location>
</feature>